<evidence type="ECO:0000313" key="2">
    <source>
        <dbReference type="EMBL" id="JAD73221.1"/>
    </source>
</evidence>
<feature type="region of interest" description="Disordered" evidence="1">
    <location>
        <begin position="1"/>
        <end position="23"/>
    </location>
</feature>
<dbReference type="EMBL" id="GBRH01224674">
    <property type="protein sequence ID" value="JAD73221.1"/>
    <property type="molecule type" value="Transcribed_RNA"/>
</dbReference>
<organism evidence="2">
    <name type="scientific">Arundo donax</name>
    <name type="common">Giant reed</name>
    <name type="synonym">Donax arundinaceus</name>
    <dbReference type="NCBI Taxonomy" id="35708"/>
    <lineage>
        <taxon>Eukaryota</taxon>
        <taxon>Viridiplantae</taxon>
        <taxon>Streptophyta</taxon>
        <taxon>Embryophyta</taxon>
        <taxon>Tracheophyta</taxon>
        <taxon>Spermatophyta</taxon>
        <taxon>Magnoliopsida</taxon>
        <taxon>Liliopsida</taxon>
        <taxon>Poales</taxon>
        <taxon>Poaceae</taxon>
        <taxon>PACMAD clade</taxon>
        <taxon>Arundinoideae</taxon>
        <taxon>Arundineae</taxon>
        <taxon>Arundo</taxon>
    </lineage>
</organism>
<name>A0A0A9CCB0_ARUDO</name>
<accession>A0A0A9CCB0</accession>
<reference evidence="2" key="2">
    <citation type="journal article" date="2015" name="Data Brief">
        <title>Shoot transcriptome of the giant reed, Arundo donax.</title>
        <authorList>
            <person name="Barrero R.A."/>
            <person name="Guerrero F.D."/>
            <person name="Moolhuijzen P."/>
            <person name="Goolsby J.A."/>
            <person name="Tidwell J."/>
            <person name="Bellgard S.E."/>
            <person name="Bellgard M.I."/>
        </authorList>
    </citation>
    <scope>NUCLEOTIDE SEQUENCE</scope>
    <source>
        <tissue evidence="2">Shoot tissue taken approximately 20 cm above the soil surface</tissue>
    </source>
</reference>
<protein>
    <submittedName>
        <fullName evidence="2">Uncharacterized protein</fullName>
    </submittedName>
</protein>
<sequence length="23" mass="2622">MPQGPNHTSMKLMRPSSRVTPRI</sequence>
<reference evidence="2" key="1">
    <citation type="submission" date="2014-09" db="EMBL/GenBank/DDBJ databases">
        <authorList>
            <person name="Magalhaes I.L.F."/>
            <person name="Oliveira U."/>
            <person name="Santos F.R."/>
            <person name="Vidigal T.H.D.A."/>
            <person name="Brescovit A.D."/>
            <person name="Santos A.J."/>
        </authorList>
    </citation>
    <scope>NUCLEOTIDE SEQUENCE</scope>
    <source>
        <tissue evidence="2">Shoot tissue taken approximately 20 cm above the soil surface</tissue>
    </source>
</reference>
<proteinExistence type="predicted"/>
<dbReference type="AlphaFoldDB" id="A0A0A9CCB0"/>
<evidence type="ECO:0000256" key="1">
    <source>
        <dbReference type="SAM" id="MobiDB-lite"/>
    </source>
</evidence>